<dbReference type="PROSITE" id="PS51257">
    <property type="entry name" value="PROKAR_LIPOPROTEIN"/>
    <property type="match status" value="1"/>
</dbReference>
<comment type="caution">
    <text evidence="1">The sequence shown here is derived from an EMBL/GenBank/DDBJ whole genome shotgun (WGS) entry which is preliminary data.</text>
</comment>
<keyword evidence="2" id="KW-1185">Reference proteome</keyword>
<dbReference type="AlphaFoldDB" id="A0A6N6M9B2"/>
<dbReference type="RefSeq" id="WP_151166670.1">
    <property type="nucleotide sequence ID" value="NZ_WACR01000003.1"/>
</dbReference>
<sequence>MFRLTAFVLCVFILTSCWSEPDSERVFFKRHYRNGSIIDTLEYTYIKQTVNDTTQFLYRKDSNLIDPSFSFHLDTNSKELITFSGASYSLDKLLHDTFIFKSNSNQQRAKVGLSLKEGIIWHDSGHGQIIRYKIDTDKLEI</sequence>
<name>A0A6N6M9B2_9FLAO</name>
<accession>A0A6N6M9B2</accession>
<gene>
    <name evidence="1" type="ORF">F3059_03825</name>
</gene>
<evidence type="ECO:0000313" key="2">
    <source>
        <dbReference type="Proteomes" id="UP000435357"/>
    </source>
</evidence>
<dbReference type="Proteomes" id="UP000435357">
    <property type="component" value="Unassembled WGS sequence"/>
</dbReference>
<protein>
    <submittedName>
        <fullName evidence="1">Uncharacterized protein</fullName>
    </submittedName>
</protein>
<proteinExistence type="predicted"/>
<organism evidence="1 2">
    <name type="scientific">Salibacter halophilus</name>
    <dbReference type="NCBI Taxonomy" id="1803916"/>
    <lineage>
        <taxon>Bacteria</taxon>
        <taxon>Pseudomonadati</taxon>
        <taxon>Bacteroidota</taxon>
        <taxon>Flavobacteriia</taxon>
        <taxon>Flavobacteriales</taxon>
        <taxon>Salibacteraceae</taxon>
        <taxon>Salibacter</taxon>
    </lineage>
</organism>
<dbReference type="EMBL" id="WACR01000003">
    <property type="protein sequence ID" value="KAB1065089.1"/>
    <property type="molecule type" value="Genomic_DNA"/>
</dbReference>
<reference evidence="1 2" key="1">
    <citation type="submission" date="2019-09" db="EMBL/GenBank/DDBJ databases">
        <title>Genomes of Cryomorphaceae.</title>
        <authorList>
            <person name="Bowman J.P."/>
        </authorList>
    </citation>
    <scope>NUCLEOTIDE SEQUENCE [LARGE SCALE GENOMIC DNA]</scope>
    <source>
        <strain evidence="1 2">KCTC 52047</strain>
    </source>
</reference>
<evidence type="ECO:0000313" key="1">
    <source>
        <dbReference type="EMBL" id="KAB1065089.1"/>
    </source>
</evidence>